<dbReference type="Proteomes" id="UP001320420">
    <property type="component" value="Unassembled WGS sequence"/>
</dbReference>
<evidence type="ECO:0000313" key="3">
    <source>
        <dbReference type="Proteomes" id="UP001320420"/>
    </source>
</evidence>
<keyword evidence="3" id="KW-1185">Reference proteome</keyword>
<dbReference type="AlphaFoldDB" id="A0AAN9US31"/>
<accession>A0AAN9US31</accession>
<feature type="compositionally biased region" description="Basic and acidic residues" evidence="1">
    <location>
        <begin position="39"/>
        <end position="58"/>
    </location>
</feature>
<dbReference type="EMBL" id="JAKJXP020000051">
    <property type="protein sequence ID" value="KAK7751300.1"/>
    <property type="molecule type" value="Genomic_DNA"/>
</dbReference>
<gene>
    <name evidence="2" type="ORF">SLS62_006706</name>
</gene>
<comment type="caution">
    <text evidence="2">The sequence shown here is derived from an EMBL/GenBank/DDBJ whole genome shotgun (WGS) entry which is preliminary data.</text>
</comment>
<feature type="region of interest" description="Disordered" evidence="1">
    <location>
        <begin position="21"/>
        <end position="74"/>
    </location>
</feature>
<proteinExistence type="predicted"/>
<protein>
    <submittedName>
        <fullName evidence="2">Uncharacterized protein</fullName>
    </submittedName>
</protein>
<name>A0AAN9US31_9PEZI</name>
<evidence type="ECO:0000256" key="1">
    <source>
        <dbReference type="SAM" id="MobiDB-lite"/>
    </source>
</evidence>
<reference evidence="2 3" key="1">
    <citation type="submission" date="2024-02" db="EMBL/GenBank/DDBJ databases">
        <title>De novo assembly and annotation of 12 fungi associated with fruit tree decline syndrome in Ontario, Canada.</title>
        <authorList>
            <person name="Sulman M."/>
            <person name="Ellouze W."/>
            <person name="Ilyukhin E."/>
        </authorList>
    </citation>
    <scope>NUCLEOTIDE SEQUENCE [LARGE SCALE GENOMIC DNA]</scope>
    <source>
        <strain evidence="2 3">M11/M66-122</strain>
    </source>
</reference>
<organism evidence="2 3">
    <name type="scientific">Diatrype stigma</name>
    <dbReference type="NCBI Taxonomy" id="117547"/>
    <lineage>
        <taxon>Eukaryota</taxon>
        <taxon>Fungi</taxon>
        <taxon>Dikarya</taxon>
        <taxon>Ascomycota</taxon>
        <taxon>Pezizomycotina</taxon>
        <taxon>Sordariomycetes</taxon>
        <taxon>Xylariomycetidae</taxon>
        <taxon>Xylariales</taxon>
        <taxon>Diatrypaceae</taxon>
        <taxon>Diatrype</taxon>
    </lineage>
</organism>
<evidence type="ECO:0000313" key="2">
    <source>
        <dbReference type="EMBL" id="KAK7751300.1"/>
    </source>
</evidence>
<sequence>MSNIECPCLRLIAMLVDAIGRTAQPGGNNSGGGGMDGNNIKDDSDSELECRALKERDVNLPSKLPPTTTLSSEP</sequence>
<feature type="compositionally biased region" description="Polar residues" evidence="1">
    <location>
        <begin position="65"/>
        <end position="74"/>
    </location>
</feature>